<gene>
    <name evidence="2" type="ORF">D6T63_00150</name>
</gene>
<dbReference type="RefSeq" id="WP_120147023.1">
    <property type="nucleotide sequence ID" value="NZ_QZVT01000001.1"/>
</dbReference>
<dbReference type="EMBL" id="QZVT01000001">
    <property type="protein sequence ID" value="RJT82916.1"/>
    <property type="molecule type" value="Genomic_DNA"/>
</dbReference>
<dbReference type="AlphaFoldDB" id="A0A3A5MH63"/>
<comment type="caution">
    <text evidence="2">The sequence shown here is derived from an EMBL/GenBank/DDBJ whole genome shotgun (WGS) entry which is preliminary data.</text>
</comment>
<keyword evidence="1" id="KW-0812">Transmembrane</keyword>
<evidence type="ECO:0000313" key="3">
    <source>
        <dbReference type="Proteomes" id="UP000272560"/>
    </source>
</evidence>
<sequence length="76" mass="8022">MGAGFVMMLLALAAYRDRHVIGRFQANVLWEAFNIGEDRQPEIAAGLAAIWAAMVVLLLICGLAIGVAGSVALPLL</sequence>
<reference evidence="2 3" key="1">
    <citation type="submission" date="2018-09" db="EMBL/GenBank/DDBJ databases">
        <title>Novel species of Arthrobacter.</title>
        <authorList>
            <person name="Liu Q."/>
            <person name="Xin Y.-H."/>
        </authorList>
    </citation>
    <scope>NUCLEOTIDE SEQUENCE [LARGE SCALE GENOMIC DNA]</scope>
    <source>
        <strain evidence="2 3">Hz2</strain>
    </source>
</reference>
<dbReference type="Proteomes" id="UP000272560">
    <property type="component" value="Unassembled WGS sequence"/>
</dbReference>
<name>A0A3A5MH63_9MICC</name>
<keyword evidence="1" id="KW-0472">Membrane</keyword>
<dbReference type="OrthoDB" id="9962445at2"/>
<keyword evidence="3" id="KW-1185">Reference proteome</keyword>
<protein>
    <submittedName>
        <fullName evidence="2">Uncharacterized protein</fullName>
    </submittedName>
</protein>
<evidence type="ECO:0000313" key="2">
    <source>
        <dbReference type="EMBL" id="RJT82916.1"/>
    </source>
</evidence>
<accession>A0A3A5MH63</accession>
<feature type="transmembrane region" description="Helical" evidence="1">
    <location>
        <begin position="50"/>
        <end position="75"/>
    </location>
</feature>
<proteinExistence type="predicted"/>
<keyword evidence="1" id="KW-1133">Transmembrane helix</keyword>
<evidence type="ECO:0000256" key="1">
    <source>
        <dbReference type="SAM" id="Phobius"/>
    </source>
</evidence>
<organism evidence="2 3">
    <name type="scientific">Arthrobacter cheniae</name>
    <dbReference type="NCBI Taxonomy" id="1258888"/>
    <lineage>
        <taxon>Bacteria</taxon>
        <taxon>Bacillati</taxon>
        <taxon>Actinomycetota</taxon>
        <taxon>Actinomycetes</taxon>
        <taxon>Micrococcales</taxon>
        <taxon>Micrococcaceae</taxon>
        <taxon>Arthrobacter</taxon>
    </lineage>
</organism>